<proteinExistence type="predicted"/>
<dbReference type="EMBL" id="SPAZ01000151">
    <property type="protein sequence ID" value="TQE33539.1"/>
    <property type="molecule type" value="Genomic_DNA"/>
</dbReference>
<gene>
    <name evidence="2" type="ORF">Sipo8835_17785</name>
</gene>
<evidence type="ECO:0000313" key="2">
    <source>
        <dbReference type="EMBL" id="TQE33539.1"/>
    </source>
</evidence>
<reference evidence="2 3" key="1">
    <citation type="submission" date="2019-03" db="EMBL/GenBank/DDBJ databases">
        <title>Comparative genomic analyses of the sweetpotato soil rot pathogen, Streptomyces ipomoeae.</title>
        <authorList>
            <person name="Ruschel Soares N."/>
            <person name="Badger J.H."/>
            <person name="Huguet-Tapia J.C."/>
            <person name="Clark C.A."/>
            <person name="Pettis G.S."/>
        </authorList>
    </citation>
    <scope>NUCLEOTIDE SEQUENCE [LARGE SCALE GENOMIC DNA]</scope>
    <source>
        <strain evidence="2 3">88-35</strain>
    </source>
</reference>
<evidence type="ECO:0000256" key="1">
    <source>
        <dbReference type="SAM" id="SignalP"/>
    </source>
</evidence>
<keyword evidence="1" id="KW-0732">Signal</keyword>
<feature type="chain" id="PRO_5042287344" evidence="1">
    <location>
        <begin position="28"/>
        <end position="197"/>
    </location>
</feature>
<sequence>MRSIKRAALVATLGVVASLPVAVPASAAPSGPMICDPGSIALKWDFVSKKWVVTHAAMVEKKYPGGSVTKKISTKKVNTVRSQVEKHGGGGIKANFAILKLGGEAKVQLQKNKKVTNQRSESVKYKLTRQGTYVFYSGTKKVSGYYTAYRCDAGTKWVKTGQYGKAQSWTVPVEGGVHCKTKVSKNSLAHKAKKFCR</sequence>
<dbReference type="Proteomes" id="UP000318720">
    <property type="component" value="Unassembled WGS sequence"/>
</dbReference>
<protein>
    <submittedName>
        <fullName evidence="2">Uncharacterized protein</fullName>
    </submittedName>
</protein>
<accession>A0AAE9AZX0</accession>
<comment type="caution">
    <text evidence="2">The sequence shown here is derived from an EMBL/GenBank/DDBJ whole genome shotgun (WGS) entry which is preliminary data.</text>
</comment>
<feature type="signal peptide" evidence="1">
    <location>
        <begin position="1"/>
        <end position="27"/>
    </location>
</feature>
<dbReference type="RefSeq" id="WP_141582803.1">
    <property type="nucleotide sequence ID" value="NZ_SPAZ01000151.1"/>
</dbReference>
<name>A0AAE9AZX0_9ACTN</name>
<dbReference type="AlphaFoldDB" id="A0AAE9AZX0"/>
<evidence type="ECO:0000313" key="3">
    <source>
        <dbReference type="Proteomes" id="UP000318720"/>
    </source>
</evidence>
<organism evidence="2 3">
    <name type="scientific">Streptomyces ipomoeae</name>
    <dbReference type="NCBI Taxonomy" id="103232"/>
    <lineage>
        <taxon>Bacteria</taxon>
        <taxon>Bacillati</taxon>
        <taxon>Actinomycetota</taxon>
        <taxon>Actinomycetes</taxon>
        <taxon>Kitasatosporales</taxon>
        <taxon>Streptomycetaceae</taxon>
        <taxon>Streptomyces</taxon>
    </lineage>
</organism>